<feature type="region of interest" description="Disordered" evidence="1">
    <location>
        <begin position="100"/>
        <end position="166"/>
    </location>
</feature>
<evidence type="ECO:0000313" key="3">
    <source>
        <dbReference type="Proteomes" id="UP000186955"/>
    </source>
</evidence>
<organism evidence="2 3">
    <name type="scientific">Penicillium subrubescens</name>
    <dbReference type="NCBI Taxonomy" id="1316194"/>
    <lineage>
        <taxon>Eukaryota</taxon>
        <taxon>Fungi</taxon>
        <taxon>Dikarya</taxon>
        <taxon>Ascomycota</taxon>
        <taxon>Pezizomycotina</taxon>
        <taxon>Eurotiomycetes</taxon>
        <taxon>Eurotiomycetidae</taxon>
        <taxon>Eurotiales</taxon>
        <taxon>Aspergillaceae</taxon>
        <taxon>Penicillium</taxon>
    </lineage>
</organism>
<feature type="compositionally biased region" description="Acidic residues" evidence="1">
    <location>
        <begin position="128"/>
        <end position="153"/>
    </location>
</feature>
<name>A0A1Q5UEE1_9EURO</name>
<dbReference type="AlphaFoldDB" id="A0A1Q5UEE1"/>
<evidence type="ECO:0000313" key="2">
    <source>
        <dbReference type="EMBL" id="OKP10839.1"/>
    </source>
</evidence>
<reference evidence="2 3" key="1">
    <citation type="submission" date="2016-10" db="EMBL/GenBank/DDBJ databases">
        <title>Genome sequence of the ascomycete fungus Penicillium subrubescens.</title>
        <authorList>
            <person name="De Vries R.P."/>
            <person name="Peng M."/>
            <person name="Dilokpimol A."/>
            <person name="Hilden K."/>
            <person name="Makela M.R."/>
            <person name="Grigoriev I."/>
            <person name="Riley R."/>
            <person name="Granchi Z."/>
        </authorList>
    </citation>
    <scope>NUCLEOTIDE SEQUENCE [LARGE SCALE GENOMIC DNA]</scope>
    <source>
        <strain evidence="2 3">CBS 132785</strain>
    </source>
</reference>
<comment type="caution">
    <text evidence="2">The sequence shown here is derived from an EMBL/GenBank/DDBJ whole genome shotgun (WGS) entry which is preliminary data.</text>
</comment>
<accession>A0A1Q5UEE1</accession>
<protein>
    <submittedName>
        <fullName evidence="2">Uncharacterized protein</fullName>
    </submittedName>
</protein>
<proteinExistence type="predicted"/>
<dbReference type="EMBL" id="MNBE01000310">
    <property type="protein sequence ID" value="OKP10839.1"/>
    <property type="molecule type" value="Genomic_DNA"/>
</dbReference>
<keyword evidence="3" id="KW-1185">Reference proteome</keyword>
<evidence type="ECO:0000256" key="1">
    <source>
        <dbReference type="SAM" id="MobiDB-lite"/>
    </source>
</evidence>
<feature type="region of interest" description="Disordered" evidence="1">
    <location>
        <begin position="1"/>
        <end position="74"/>
    </location>
</feature>
<feature type="compositionally biased region" description="Polar residues" evidence="1">
    <location>
        <begin position="1"/>
        <end position="29"/>
    </location>
</feature>
<sequence>MAANNTAQPTAAGQVPNGQAPSPLGTSLGNCGHRIPRPGYSSGGARLDRADRRAGGHVVHGGSTHQLDLADRGWRSRPMLRKVPVRAPFTATGVRLRAVLAGSGGSKPQHLVSKLDRDDGWRPGQAQGDEDEQVALREDYEEEEYCDDGDDDESGIKDESEWESQI</sequence>
<gene>
    <name evidence="2" type="ORF">PENSUB_3659</name>
</gene>
<dbReference type="Proteomes" id="UP000186955">
    <property type="component" value="Unassembled WGS sequence"/>
</dbReference>